<accession>A0A1I0S7F6</accession>
<evidence type="ECO:0008006" key="3">
    <source>
        <dbReference type="Google" id="ProtNLM"/>
    </source>
</evidence>
<dbReference type="AlphaFoldDB" id="A0A1I0S7F6"/>
<organism evidence="1 2">
    <name type="scientific">Chitinophaga arvensicola</name>
    <dbReference type="NCBI Taxonomy" id="29529"/>
    <lineage>
        <taxon>Bacteria</taxon>
        <taxon>Pseudomonadati</taxon>
        <taxon>Bacteroidota</taxon>
        <taxon>Chitinophagia</taxon>
        <taxon>Chitinophagales</taxon>
        <taxon>Chitinophagaceae</taxon>
        <taxon>Chitinophaga</taxon>
    </lineage>
</organism>
<proteinExistence type="predicted"/>
<dbReference type="RefSeq" id="WP_089898031.1">
    <property type="nucleotide sequence ID" value="NZ_FOJG01000002.1"/>
</dbReference>
<dbReference type="OrthoDB" id="1418937at2"/>
<dbReference type="EMBL" id="FOJG01000002">
    <property type="protein sequence ID" value="SEW51616.1"/>
    <property type="molecule type" value="Genomic_DNA"/>
</dbReference>
<evidence type="ECO:0000313" key="1">
    <source>
        <dbReference type="EMBL" id="SEW51616.1"/>
    </source>
</evidence>
<keyword evidence="2" id="KW-1185">Reference proteome</keyword>
<gene>
    <name evidence="1" type="ORF">SAMN04488122_4377</name>
</gene>
<name>A0A1I0S7F6_9BACT</name>
<sequence length="215" mass="25053">MNSIILENKSSQFLNNETEEGILFFTEMLDKLHQLVDSDPAFSDAKEKLSQGYTLQYEINLLYQVSALATISILDMMTICRGFNNALNIDWLRIFYAKQGYLTIHETITHYDKEYNKALNELITIHHPLLISDFRAFTDKLKRFKVSYNARLISVRNKIAGHIHVNFNDYYSTVTDLKKEDPIAIISTFLEILIQLQQFTTKILPESIDKYKTQI</sequence>
<evidence type="ECO:0000313" key="2">
    <source>
        <dbReference type="Proteomes" id="UP000199310"/>
    </source>
</evidence>
<protein>
    <recommendedName>
        <fullName evidence="3">Cthe-2314-like HEPN domain-containing protein</fullName>
    </recommendedName>
</protein>
<dbReference type="Proteomes" id="UP000199310">
    <property type="component" value="Unassembled WGS sequence"/>
</dbReference>
<reference evidence="2" key="1">
    <citation type="submission" date="2016-10" db="EMBL/GenBank/DDBJ databases">
        <authorList>
            <person name="Varghese N."/>
            <person name="Submissions S."/>
        </authorList>
    </citation>
    <scope>NUCLEOTIDE SEQUENCE [LARGE SCALE GENOMIC DNA]</scope>
    <source>
        <strain evidence="2">DSM 3695</strain>
    </source>
</reference>